<organism evidence="2 3">
    <name type="scientific">Arctia plantaginis</name>
    <name type="common">Wood tiger moth</name>
    <name type="synonym">Phalaena plantaginis</name>
    <dbReference type="NCBI Taxonomy" id="874455"/>
    <lineage>
        <taxon>Eukaryota</taxon>
        <taxon>Metazoa</taxon>
        <taxon>Ecdysozoa</taxon>
        <taxon>Arthropoda</taxon>
        <taxon>Hexapoda</taxon>
        <taxon>Insecta</taxon>
        <taxon>Pterygota</taxon>
        <taxon>Neoptera</taxon>
        <taxon>Endopterygota</taxon>
        <taxon>Lepidoptera</taxon>
        <taxon>Glossata</taxon>
        <taxon>Ditrysia</taxon>
        <taxon>Noctuoidea</taxon>
        <taxon>Erebidae</taxon>
        <taxon>Arctiinae</taxon>
        <taxon>Arctia</taxon>
    </lineage>
</organism>
<evidence type="ECO:0008006" key="4">
    <source>
        <dbReference type="Google" id="ProtNLM"/>
    </source>
</evidence>
<dbReference type="AlphaFoldDB" id="A0A8S0ZA10"/>
<feature type="chain" id="PRO_5035880055" description="Ommochrome-binding protein" evidence="1">
    <location>
        <begin position="16"/>
        <end position="296"/>
    </location>
</feature>
<evidence type="ECO:0000313" key="3">
    <source>
        <dbReference type="Proteomes" id="UP000494256"/>
    </source>
</evidence>
<proteinExistence type="predicted"/>
<feature type="signal peptide" evidence="1">
    <location>
        <begin position="1"/>
        <end position="15"/>
    </location>
</feature>
<keyword evidence="1" id="KW-0732">Signal</keyword>
<reference evidence="2 3" key="1">
    <citation type="submission" date="2020-04" db="EMBL/GenBank/DDBJ databases">
        <authorList>
            <person name="Wallbank WR R."/>
            <person name="Pardo Diaz C."/>
            <person name="Kozak K."/>
            <person name="Martin S."/>
            <person name="Jiggins C."/>
            <person name="Moest M."/>
            <person name="Warren A I."/>
            <person name="Byers J.R.P. K."/>
            <person name="Montejo-Kovacevich G."/>
            <person name="Yen C E."/>
        </authorList>
    </citation>
    <scope>NUCLEOTIDE SEQUENCE [LARGE SCALE GENOMIC DNA]</scope>
</reference>
<sequence>MYFLLLFLSARSSIAQSDINVICDGVVFNGQYYDKQLLFKDFGRSYNLVMHEATGQLFFSHAVNNDTYSFRKIKSCDIHNKTCNAVMGINGGNAIFYDQQNNELYFGGYDGVYKYNFMTNKAEILHEKGMPIWDLFINNKKIYFITYKGKYLYVYKDNSFDKVQEVADVHVENFFITKHSKLYFSNDTGLYMVENHHMPFDPAILIKNNITVRQITEDIYGNAYFCAKDGIYMDDLVSGSIKQLAHIDDLSSIVLIPTGVYSNNIIYSDKDAIYRLSPSRNGYYCYNSTQSDQKEN</sequence>
<dbReference type="Gene3D" id="2.130.10.10">
    <property type="entry name" value="YVTN repeat-like/Quinoprotein amine dehydrogenase"/>
    <property type="match status" value="1"/>
</dbReference>
<dbReference type="EMBL" id="CADEBD010000286">
    <property type="protein sequence ID" value="CAB3229636.1"/>
    <property type="molecule type" value="Genomic_DNA"/>
</dbReference>
<gene>
    <name evidence="2" type="ORF">APLA_LOCUS4217</name>
</gene>
<dbReference type="InterPro" id="IPR015943">
    <property type="entry name" value="WD40/YVTN_repeat-like_dom_sf"/>
</dbReference>
<dbReference type="OrthoDB" id="6236007at2759"/>
<evidence type="ECO:0000313" key="2">
    <source>
        <dbReference type="EMBL" id="CAB3229636.1"/>
    </source>
</evidence>
<accession>A0A8S0ZA10</accession>
<name>A0A8S0ZA10_ARCPL</name>
<dbReference type="SUPFAM" id="SSF69304">
    <property type="entry name" value="Tricorn protease N-terminal domain"/>
    <property type="match status" value="1"/>
</dbReference>
<dbReference type="Proteomes" id="UP000494256">
    <property type="component" value="Unassembled WGS sequence"/>
</dbReference>
<comment type="caution">
    <text evidence="2">The sequence shown here is derived from an EMBL/GenBank/DDBJ whole genome shotgun (WGS) entry which is preliminary data.</text>
</comment>
<evidence type="ECO:0000256" key="1">
    <source>
        <dbReference type="SAM" id="SignalP"/>
    </source>
</evidence>
<protein>
    <recommendedName>
        <fullName evidence="4">Ommochrome-binding protein</fullName>
    </recommendedName>
</protein>